<dbReference type="InterPro" id="IPR043710">
    <property type="entry name" value="DUF5650"/>
</dbReference>
<dbReference type="Proteomes" id="UP000501812">
    <property type="component" value="Chromosome"/>
</dbReference>
<feature type="chain" id="PRO_5032987236" evidence="1">
    <location>
        <begin position="27"/>
        <end position="799"/>
    </location>
</feature>
<evidence type="ECO:0000256" key="1">
    <source>
        <dbReference type="SAM" id="SignalP"/>
    </source>
</evidence>
<accession>A0A858RRA1</accession>
<sequence>MSPSYIFRNAVVILWSLCGLAKPAAAAIQTDFTYPGGGDVPFFGHHVTVLPNGNLVVVAAQFTEPGGPLAAGAVFLFTPGGRMISQLKGSYAFDAIGNGGVKILANGNYVIMSPFWNSNGADKGAVTWGDKDTGVSGTISPSNSLLGTGGGLNDQTYGTQVVALANGNYVVVSPDANVGGWERAGAVTWGSGDTGVSGIISTTISLTGSSVGEGVGSGGVYPLTNGNYVTCTWNSFNASGKRTGAVTWGNGTTGITGVVSSSNSLMGTKDGEMVGAYNWTPGVYALSNGNYVVRTPNWGPNYEGAVTWANGETGLIGTVSAANSMTGRQAESFVGDVGVTPLKNGNYVISSARVDHGAILNAGAVTWCQGSSPSVGTVSADNSLVGTYNNDNVGSGAAGANGVFALANGHYVVGSVSVQTDAGVSCGAVTWGNGTTGTTGEVSAANSLLGKVGDLISLGGITALTNGNYVVCSPYWYSNGIYGCGAATWCDGSGPVTGSVNAANSLVGTHLAQYVGAKAIALANGNYVVCSPQWESPGGPEDQGAASWGNGSSGTVGIVGPENSLVGSSASDKVGETVVPLSNGNYVAVASFWDRGVVTDAGAVTWGNGTTGTSGVVSAANSLVGATANDRIGSTRYLSGTYVPKVFPTSDGHYLVGSQYFQSAAPYPGAVTLGNGINGTSGEIDASNSVIGDLTTLSLAQAMAYDPDRRQLAVGQRMANKVALFSYGVPEGSSIVLQETGTPAVYFKGTARQTYLLQRSSDMTNWNWQREVDASGAGAVFFQDEDPPTGRAFYRLIDP</sequence>
<keyword evidence="1" id="KW-0732">Signal</keyword>
<reference evidence="2 3" key="1">
    <citation type="submission" date="2020-04" db="EMBL/GenBank/DDBJ databases">
        <title>Luteolibacter sp. G-1-1-1 isolated from soil.</title>
        <authorList>
            <person name="Dahal R.H."/>
        </authorList>
    </citation>
    <scope>NUCLEOTIDE SEQUENCE [LARGE SCALE GENOMIC DNA]</scope>
    <source>
        <strain evidence="2 3">G-1-1-1</strain>
    </source>
</reference>
<dbReference type="Pfam" id="PF18888">
    <property type="entry name" value="DUF5650"/>
    <property type="match status" value="10"/>
</dbReference>
<proteinExistence type="predicted"/>
<protein>
    <submittedName>
        <fullName evidence="2">Uncharacterized protein</fullName>
    </submittedName>
</protein>
<keyword evidence="3" id="KW-1185">Reference proteome</keyword>
<organism evidence="2 3">
    <name type="scientific">Luteolibacter luteus</name>
    <dbReference type="NCBI Taxonomy" id="2728835"/>
    <lineage>
        <taxon>Bacteria</taxon>
        <taxon>Pseudomonadati</taxon>
        <taxon>Verrucomicrobiota</taxon>
        <taxon>Verrucomicrobiia</taxon>
        <taxon>Verrucomicrobiales</taxon>
        <taxon>Verrucomicrobiaceae</taxon>
        <taxon>Luteolibacter</taxon>
    </lineage>
</organism>
<name>A0A858RRA1_9BACT</name>
<feature type="signal peptide" evidence="1">
    <location>
        <begin position="1"/>
        <end position="26"/>
    </location>
</feature>
<dbReference type="KEGG" id="luo:HHL09_25165"/>
<gene>
    <name evidence="2" type="ORF">HHL09_25165</name>
</gene>
<dbReference type="AlphaFoldDB" id="A0A858RRA1"/>
<dbReference type="RefSeq" id="WP_169457414.1">
    <property type="nucleotide sequence ID" value="NZ_CP051774.1"/>
</dbReference>
<evidence type="ECO:0000313" key="3">
    <source>
        <dbReference type="Proteomes" id="UP000501812"/>
    </source>
</evidence>
<dbReference type="EMBL" id="CP051774">
    <property type="protein sequence ID" value="QJE98928.1"/>
    <property type="molecule type" value="Genomic_DNA"/>
</dbReference>
<evidence type="ECO:0000313" key="2">
    <source>
        <dbReference type="EMBL" id="QJE98928.1"/>
    </source>
</evidence>